<keyword evidence="10 14" id="KW-0547">Nucleotide-binding</keyword>
<evidence type="ECO:0000313" key="18">
    <source>
        <dbReference type="Proteomes" id="UP000298781"/>
    </source>
</evidence>
<evidence type="ECO:0000256" key="12">
    <source>
        <dbReference type="ARBA" id="ARBA00022840"/>
    </source>
</evidence>
<feature type="binding site" evidence="16">
    <location>
        <begin position="31"/>
        <end position="33"/>
    </location>
    <ligand>
        <name>GTP</name>
        <dbReference type="ChEBI" id="CHEBI:37565"/>
    </ligand>
</feature>
<dbReference type="InterPro" id="IPR027417">
    <property type="entry name" value="P-loop_NTPase"/>
</dbReference>
<dbReference type="EMBL" id="CP039690">
    <property type="protein sequence ID" value="QCI68294.1"/>
    <property type="molecule type" value="Genomic_DNA"/>
</dbReference>
<keyword evidence="17" id="KW-0548">Nucleotidyltransferase</keyword>
<evidence type="ECO:0000256" key="5">
    <source>
        <dbReference type="ARBA" id="ARBA00004692"/>
    </source>
</evidence>
<evidence type="ECO:0000256" key="13">
    <source>
        <dbReference type="ARBA" id="ARBA00023134"/>
    </source>
</evidence>
<evidence type="ECO:0000256" key="11">
    <source>
        <dbReference type="ARBA" id="ARBA00022777"/>
    </source>
</evidence>
<evidence type="ECO:0000256" key="10">
    <source>
        <dbReference type="ARBA" id="ARBA00022741"/>
    </source>
</evidence>
<name>A0A4D7B4A8_9HYPH</name>
<sequence>MTLVLGGARSGKSRHAESLIEALPAPWRYVATAQAYDDEMRARIAEHRGRRGAGWQTVDAPIDLVGAIAGAPAGTPVLVDCLTLWLTNLILAEADIAAARAALAEACRRTTGPLVLVSNEVGLGIVPDNALARRFRDEAGRLHQELADVATHVVFMVAGLPMIVK</sequence>
<evidence type="ECO:0000256" key="3">
    <source>
        <dbReference type="ARBA" id="ARBA00001522"/>
    </source>
</evidence>
<evidence type="ECO:0000256" key="1">
    <source>
        <dbReference type="ARBA" id="ARBA00000312"/>
    </source>
</evidence>
<keyword evidence="11 14" id="KW-0418">Kinase</keyword>
<protein>
    <recommendedName>
        <fullName evidence="14">Bifunctional adenosylcobalamin biosynthesis protein</fullName>
        <ecNumber evidence="14">2.7.1.156</ecNumber>
        <ecNumber evidence="14">2.7.7.62</ecNumber>
    </recommendedName>
</protein>
<dbReference type="Proteomes" id="UP000298781">
    <property type="component" value="Chromosome"/>
</dbReference>
<evidence type="ECO:0000256" key="7">
    <source>
        <dbReference type="ARBA" id="ARBA00007490"/>
    </source>
</evidence>
<dbReference type="Gene3D" id="3.40.50.300">
    <property type="entry name" value="P-loop containing nucleotide triphosphate hydrolases"/>
    <property type="match status" value="1"/>
</dbReference>
<comment type="pathway">
    <text evidence="6 14">Cofactor biosynthesis; adenosylcobalamin biosynthesis; adenosylcobalamin from cob(II)yrinate a,c-diamide: step 5/7.</text>
</comment>
<comment type="catalytic activity">
    <reaction evidence="1 14">
        <text>adenosylcob(III)inamide + ATP = adenosylcob(III)inamide phosphate + ADP + H(+)</text>
        <dbReference type="Rhea" id="RHEA:15769"/>
        <dbReference type="ChEBI" id="CHEBI:2480"/>
        <dbReference type="ChEBI" id="CHEBI:15378"/>
        <dbReference type="ChEBI" id="CHEBI:30616"/>
        <dbReference type="ChEBI" id="CHEBI:58502"/>
        <dbReference type="ChEBI" id="CHEBI:456216"/>
        <dbReference type="EC" id="2.7.1.156"/>
    </reaction>
</comment>
<dbReference type="OrthoDB" id="9788370at2"/>
<evidence type="ECO:0000256" key="4">
    <source>
        <dbReference type="ARBA" id="ARBA00003889"/>
    </source>
</evidence>
<dbReference type="UniPathway" id="UPA00148">
    <property type="reaction ID" value="UER00236"/>
</dbReference>
<dbReference type="SUPFAM" id="SSF52540">
    <property type="entry name" value="P-loop containing nucleoside triphosphate hydrolases"/>
    <property type="match status" value="1"/>
</dbReference>
<dbReference type="PANTHER" id="PTHR34848:SF1">
    <property type="entry name" value="BIFUNCTIONAL ADENOSYLCOBALAMIN BIOSYNTHESIS PROTEIN COBU"/>
    <property type="match status" value="1"/>
</dbReference>
<feature type="binding site" evidence="16">
    <location>
        <begin position="48"/>
        <end position="51"/>
    </location>
    <ligand>
        <name>GTP</name>
        <dbReference type="ChEBI" id="CHEBI:37565"/>
    </ligand>
</feature>
<evidence type="ECO:0000256" key="14">
    <source>
        <dbReference type="PIRNR" id="PIRNR006135"/>
    </source>
</evidence>
<evidence type="ECO:0000256" key="15">
    <source>
        <dbReference type="PIRSR" id="PIRSR006135-1"/>
    </source>
</evidence>
<dbReference type="GO" id="GO:0008820">
    <property type="term" value="F:cobinamide phosphate guanylyltransferase activity"/>
    <property type="evidence" value="ECO:0007669"/>
    <property type="project" value="UniProtKB-UniRule"/>
</dbReference>
<dbReference type="PIRSF" id="PIRSF006135">
    <property type="entry name" value="CobU"/>
    <property type="match status" value="1"/>
</dbReference>
<keyword evidence="13 14" id="KW-0342">GTP-binding</keyword>
<organism evidence="17 18">
    <name type="scientific">Phreatobacter stygius</name>
    <dbReference type="NCBI Taxonomy" id="1940610"/>
    <lineage>
        <taxon>Bacteria</taxon>
        <taxon>Pseudomonadati</taxon>
        <taxon>Pseudomonadota</taxon>
        <taxon>Alphaproteobacteria</taxon>
        <taxon>Hyphomicrobiales</taxon>
        <taxon>Phreatobacteraceae</taxon>
        <taxon>Phreatobacter</taxon>
    </lineage>
</organism>
<feature type="binding site" evidence="16">
    <location>
        <begin position="6"/>
        <end position="13"/>
    </location>
    <ligand>
        <name>GTP</name>
        <dbReference type="ChEBI" id="CHEBI:37565"/>
    </ligand>
</feature>
<comment type="similarity">
    <text evidence="7 14">Belongs to the CobU/CobP family.</text>
</comment>
<dbReference type="GO" id="GO:0043752">
    <property type="term" value="F:adenosylcobinamide kinase activity"/>
    <property type="evidence" value="ECO:0007669"/>
    <property type="project" value="UniProtKB-EC"/>
</dbReference>
<dbReference type="EC" id="2.7.7.62" evidence="14"/>
<dbReference type="KEGG" id="pstg:E8M01_31155"/>
<evidence type="ECO:0000256" key="8">
    <source>
        <dbReference type="ARBA" id="ARBA00022573"/>
    </source>
</evidence>
<keyword evidence="12 14" id="KW-0067">ATP-binding</keyword>
<evidence type="ECO:0000256" key="2">
    <source>
        <dbReference type="ARBA" id="ARBA00000711"/>
    </source>
</evidence>
<gene>
    <name evidence="17" type="primary">cobU</name>
    <name evidence="17" type="ORF">E8M01_31155</name>
</gene>
<proteinExistence type="inferred from homology"/>
<comment type="function">
    <text evidence="4 14">Catalyzes ATP-dependent phosphorylation of adenosylcobinamide and addition of GMP to adenosylcobinamide phosphate.</text>
</comment>
<comment type="pathway">
    <text evidence="5 14">Cofactor biosynthesis; adenosylcobalamin biosynthesis; adenosylcobalamin from cob(II)yrinate a,c-diamide: step 6/7.</text>
</comment>
<dbReference type="PANTHER" id="PTHR34848">
    <property type="match status" value="1"/>
</dbReference>
<feature type="active site" description="GMP-histidine intermediate" evidence="15">
    <location>
        <position position="47"/>
    </location>
</feature>
<comment type="catalytic activity">
    <reaction evidence="2 14">
        <text>adenosylcob(III)inamide phosphate + GTP + H(+) = adenosylcob(III)inamide-GDP + diphosphate</text>
        <dbReference type="Rhea" id="RHEA:22712"/>
        <dbReference type="ChEBI" id="CHEBI:15378"/>
        <dbReference type="ChEBI" id="CHEBI:33019"/>
        <dbReference type="ChEBI" id="CHEBI:37565"/>
        <dbReference type="ChEBI" id="CHEBI:58502"/>
        <dbReference type="ChEBI" id="CHEBI:60487"/>
        <dbReference type="EC" id="2.7.7.62"/>
    </reaction>
</comment>
<reference evidence="17 18" key="1">
    <citation type="submission" date="2019-04" db="EMBL/GenBank/DDBJ databases">
        <title>Phreatobacter aquaticus sp. nov.</title>
        <authorList>
            <person name="Choi A."/>
        </authorList>
    </citation>
    <scope>NUCLEOTIDE SEQUENCE [LARGE SCALE GENOMIC DNA]</scope>
    <source>
        <strain evidence="17 18">KCTC 52518</strain>
    </source>
</reference>
<keyword evidence="18" id="KW-1185">Reference proteome</keyword>
<feature type="binding site" evidence="16">
    <location>
        <position position="80"/>
    </location>
    <ligand>
        <name>GTP</name>
        <dbReference type="ChEBI" id="CHEBI:37565"/>
    </ligand>
</feature>
<dbReference type="Pfam" id="PF02283">
    <property type="entry name" value="CobU"/>
    <property type="match status" value="1"/>
</dbReference>
<evidence type="ECO:0000256" key="6">
    <source>
        <dbReference type="ARBA" id="ARBA00005159"/>
    </source>
</evidence>
<keyword evidence="9 14" id="KW-0808">Transferase</keyword>
<accession>A0A4D7B4A8</accession>
<dbReference type="InterPro" id="IPR003203">
    <property type="entry name" value="CobU/CobP"/>
</dbReference>
<comment type="catalytic activity">
    <reaction evidence="3">
        <text>adenosylcob(III)inamide + GTP = adenosylcob(III)inamide phosphate + GDP + H(+)</text>
        <dbReference type="Rhea" id="RHEA:15765"/>
        <dbReference type="ChEBI" id="CHEBI:2480"/>
        <dbReference type="ChEBI" id="CHEBI:15378"/>
        <dbReference type="ChEBI" id="CHEBI:37565"/>
        <dbReference type="ChEBI" id="CHEBI:58189"/>
        <dbReference type="ChEBI" id="CHEBI:58502"/>
        <dbReference type="EC" id="2.7.1.156"/>
    </reaction>
</comment>
<dbReference type="EC" id="2.7.1.156" evidence="14"/>
<dbReference type="GO" id="GO:0009236">
    <property type="term" value="P:cobalamin biosynthetic process"/>
    <property type="evidence" value="ECO:0007669"/>
    <property type="project" value="UniProtKB-UniRule"/>
</dbReference>
<evidence type="ECO:0000313" key="17">
    <source>
        <dbReference type="EMBL" id="QCI68294.1"/>
    </source>
</evidence>
<keyword evidence="8 14" id="KW-0169">Cobalamin biosynthesis</keyword>
<dbReference type="GO" id="GO:0005524">
    <property type="term" value="F:ATP binding"/>
    <property type="evidence" value="ECO:0007669"/>
    <property type="project" value="UniProtKB-UniRule"/>
</dbReference>
<evidence type="ECO:0000256" key="9">
    <source>
        <dbReference type="ARBA" id="ARBA00022679"/>
    </source>
</evidence>
<dbReference type="NCBIfam" id="NF004469">
    <property type="entry name" value="PRK05800.1"/>
    <property type="match status" value="1"/>
</dbReference>
<dbReference type="CDD" id="cd00544">
    <property type="entry name" value="CobU"/>
    <property type="match status" value="1"/>
</dbReference>
<dbReference type="AlphaFoldDB" id="A0A4D7B4A8"/>
<dbReference type="GO" id="GO:0005525">
    <property type="term" value="F:GTP binding"/>
    <property type="evidence" value="ECO:0007669"/>
    <property type="project" value="UniProtKB-UniRule"/>
</dbReference>
<evidence type="ECO:0000256" key="16">
    <source>
        <dbReference type="PIRSR" id="PIRSR006135-2"/>
    </source>
</evidence>